<name>A0A7C4RQU3_9BACT</name>
<dbReference type="CDD" id="cd05403">
    <property type="entry name" value="NT_KNTase_like"/>
    <property type="match status" value="1"/>
</dbReference>
<dbReference type="PANTHER" id="PTHR43852">
    <property type="entry name" value="NUCLEOTIDYLTRANSFERASE"/>
    <property type="match status" value="1"/>
</dbReference>
<comment type="caution">
    <text evidence="2">The sequence shown here is derived from an EMBL/GenBank/DDBJ whole genome shotgun (WGS) entry which is preliminary data.</text>
</comment>
<dbReference type="Gene3D" id="3.30.460.10">
    <property type="entry name" value="Beta Polymerase, domain 2"/>
    <property type="match status" value="1"/>
</dbReference>
<dbReference type="Pfam" id="PF18765">
    <property type="entry name" value="Polbeta"/>
    <property type="match status" value="1"/>
</dbReference>
<dbReference type="EMBL" id="DSUH01000053">
    <property type="protein sequence ID" value="HGU31696.1"/>
    <property type="molecule type" value="Genomic_DNA"/>
</dbReference>
<dbReference type="PANTHER" id="PTHR43852:SF3">
    <property type="entry name" value="NUCLEOTIDYLTRANSFERASE"/>
    <property type="match status" value="1"/>
</dbReference>
<dbReference type="InterPro" id="IPR043519">
    <property type="entry name" value="NT_sf"/>
</dbReference>
<feature type="domain" description="Polymerase beta nucleotidyltransferase" evidence="1">
    <location>
        <begin position="14"/>
        <end position="105"/>
    </location>
</feature>
<dbReference type="SUPFAM" id="SSF81301">
    <property type="entry name" value="Nucleotidyltransferase"/>
    <property type="match status" value="1"/>
</dbReference>
<reference evidence="2" key="1">
    <citation type="journal article" date="2020" name="mSystems">
        <title>Genome- and Community-Level Interaction Insights into Carbon Utilization and Element Cycling Functions of Hydrothermarchaeota in Hydrothermal Sediment.</title>
        <authorList>
            <person name="Zhou Z."/>
            <person name="Liu Y."/>
            <person name="Xu W."/>
            <person name="Pan J."/>
            <person name="Luo Z.H."/>
            <person name="Li M."/>
        </authorList>
    </citation>
    <scope>NUCLEOTIDE SEQUENCE [LARGE SCALE GENOMIC DNA]</scope>
    <source>
        <strain evidence="2">SpSt-477</strain>
    </source>
</reference>
<organism evidence="2">
    <name type="scientific">Desulfatirhabdium butyrativorans</name>
    <dbReference type="NCBI Taxonomy" id="340467"/>
    <lineage>
        <taxon>Bacteria</taxon>
        <taxon>Pseudomonadati</taxon>
        <taxon>Thermodesulfobacteriota</taxon>
        <taxon>Desulfobacteria</taxon>
        <taxon>Desulfobacterales</taxon>
        <taxon>Desulfatirhabdiaceae</taxon>
        <taxon>Desulfatirhabdium</taxon>
    </lineage>
</organism>
<proteinExistence type="predicted"/>
<evidence type="ECO:0000259" key="1">
    <source>
        <dbReference type="Pfam" id="PF18765"/>
    </source>
</evidence>
<dbReference type="AlphaFoldDB" id="A0A7C4RQU3"/>
<dbReference type="InterPro" id="IPR041633">
    <property type="entry name" value="Polbeta"/>
</dbReference>
<dbReference type="GO" id="GO:0016740">
    <property type="term" value="F:transferase activity"/>
    <property type="evidence" value="ECO:0007669"/>
    <property type="project" value="UniProtKB-KW"/>
</dbReference>
<protein>
    <submittedName>
        <fullName evidence="2">Nucleotidyltransferase domain-containing protein</fullName>
    </submittedName>
</protein>
<evidence type="ECO:0000313" key="2">
    <source>
        <dbReference type="EMBL" id="HGU31696.1"/>
    </source>
</evidence>
<accession>A0A7C4RQU3</accession>
<keyword evidence="2" id="KW-0808">Transferase</keyword>
<dbReference type="InterPro" id="IPR052930">
    <property type="entry name" value="TA_antitoxin_MntA"/>
</dbReference>
<gene>
    <name evidence="2" type="ORF">ENS29_02440</name>
</gene>
<sequence length="129" mass="14275">MKDAFGLKRETTDRIRSVLAKYPQIDRAILYGSRAKGNYKPGSDIDLTIVGGPGLTFDSLTAILNDIDELLLPYTFDLSIFQEIEDPDIVDHILRVGVVFYERNHGDRSESVFATGNKTPSIAGVKRSG</sequence>